<dbReference type="GO" id="GO:0015658">
    <property type="term" value="F:branched-chain amino acid transmembrane transporter activity"/>
    <property type="evidence" value="ECO:0007669"/>
    <property type="project" value="InterPro"/>
</dbReference>
<keyword evidence="4 6" id="KW-1133">Transmembrane helix</keyword>
<keyword evidence="3 6" id="KW-0812">Transmembrane</keyword>
<feature type="transmembrane region" description="Helical" evidence="6">
    <location>
        <begin position="221"/>
        <end position="240"/>
    </location>
</feature>
<dbReference type="PANTHER" id="PTHR30482">
    <property type="entry name" value="HIGH-AFFINITY BRANCHED-CHAIN AMINO ACID TRANSPORT SYSTEM PERMEASE"/>
    <property type="match status" value="1"/>
</dbReference>
<feature type="transmembrane region" description="Helical" evidence="6">
    <location>
        <begin position="171"/>
        <end position="191"/>
    </location>
</feature>
<organism evidence="7">
    <name type="scientific">mine drainage metagenome</name>
    <dbReference type="NCBI Taxonomy" id="410659"/>
    <lineage>
        <taxon>unclassified sequences</taxon>
        <taxon>metagenomes</taxon>
        <taxon>ecological metagenomes</taxon>
    </lineage>
</organism>
<evidence type="ECO:0000256" key="4">
    <source>
        <dbReference type="ARBA" id="ARBA00022989"/>
    </source>
</evidence>
<dbReference type="AlphaFoldDB" id="A0A1J5RXF4"/>
<dbReference type="PANTHER" id="PTHR30482:SF17">
    <property type="entry name" value="ABC TRANSPORTER ATP-BINDING PROTEIN"/>
    <property type="match status" value="1"/>
</dbReference>
<dbReference type="Pfam" id="PF02653">
    <property type="entry name" value="BPD_transp_2"/>
    <property type="match status" value="1"/>
</dbReference>
<accession>A0A1J5RXF4</accession>
<feature type="transmembrane region" description="Helical" evidence="6">
    <location>
        <begin position="260"/>
        <end position="288"/>
    </location>
</feature>
<dbReference type="InterPro" id="IPR043428">
    <property type="entry name" value="LivM-like"/>
</dbReference>
<evidence type="ECO:0000256" key="3">
    <source>
        <dbReference type="ARBA" id="ARBA00022692"/>
    </source>
</evidence>
<feature type="transmembrane region" description="Helical" evidence="6">
    <location>
        <begin position="21"/>
        <end position="39"/>
    </location>
</feature>
<sequence>MNSTAPVIAIPGHSASRAGRLGAAAALALTAAAFSMPWWADRWMQLWLTEFLYTLALAQGWNLLAGYGGLLSVGQQAFVGVGGYLLVVFSVNLGLNPFLVVPLAGLVSAVIAVPMAAVLFRLRGAYFAVGTWVAAEVLRLLVANDDSLGGGTGTSITSSLIGVPAWQRGTLTLWIALILGVGGTLLVYLLLRSRLGLALTAVRDSEAAAGSLGISVRRIKWLVYLAAAVWCGMTGALIFITKLRISPDAAFSINWTTNILFIVVIGGIGTIEGPIIGTVVFFLLRALLSDFGSWYLIALGAVAVLFMLWAPAGLWGLMTRRFGLRIFPVQRRAGRGGG</sequence>
<comment type="subcellular location">
    <subcellularLocation>
        <location evidence="1">Cell membrane</location>
        <topology evidence="1">Multi-pass membrane protein</topology>
    </subcellularLocation>
</comment>
<feature type="transmembrane region" description="Helical" evidence="6">
    <location>
        <begin position="101"/>
        <end position="120"/>
    </location>
</feature>
<evidence type="ECO:0000256" key="1">
    <source>
        <dbReference type="ARBA" id="ARBA00004651"/>
    </source>
</evidence>
<feature type="transmembrane region" description="Helical" evidence="6">
    <location>
        <begin position="294"/>
        <end position="317"/>
    </location>
</feature>
<protein>
    <submittedName>
        <fullName evidence="7">Leucine/isoleucine/valine transporter permease subunit</fullName>
    </submittedName>
</protein>
<keyword evidence="2" id="KW-1003">Cell membrane</keyword>
<name>A0A1J5RXF4_9ZZZZ</name>
<dbReference type="GO" id="GO:0005886">
    <property type="term" value="C:plasma membrane"/>
    <property type="evidence" value="ECO:0007669"/>
    <property type="project" value="UniProtKB-SubCell"/>
</dbReference>
<evidence type="ECO:0000313" key="7">
    <source>
        <dbReference type="EMBL" id="OIQ96748.1"/>
    </source>
</evidence>
<feature type="transmembrane region" description="Helical" evidence="6">
    <location>
        <begin position="77"/>
        <end position="95"/>
    </location>
</feature>
<dbReference type="EMBL" id="MLJW01000143">
    <property type="protein sequence ID" value="OIQ96748.1"/>
    <property type="molecule type" value="Genomic_DNA"/>
</dbReference>
<evidence type="ECO:0000256" key="2">
    <source>
        <dbReference type="ARBA" id="ARBA00022475"/>
    </source>
</evidence>
<dbReference type="InterPro" id="IPR001851">
    <property type="entry name" value="ABC_transp_permease"/>
</dbReference>
<evidence type="ECO:0000256" key="6">
    <source>
        <dbReference type="SAM" id="Phobius"/>
    </source>
</evidence>
<proteinExistence type="predicted"/>
<gene>
    <name evidence="7" type="ORF">GALL_212090</name>
</gene>
<keyword evidence="5 6" id="KW-0472">Membrane</keyword>
<comment type="caution">
    <text evidence="7">The sequence shown here is derived from an EMBL/GenBank/DDBJ whole genome shotgun (WGS) entry which is preliminary data.</text>
</comment>
<evidence type="ECO:0000256" key="5">
    <source>
        <dbReference type="ARBA" id="ARBA00023136"/>
    </source>
</evidence>
<reference evidence="7" key="1">
    <citation type="submission" date="2016-10" db="EMBL/GenBank/DDBJ databases">
        <title>Sequence of Gallionella enrichment culture.</title>
        <authorList>
            <person name="Poehlein A."/>
            <person name="Muehling M."/>
            <person name="Daniel R."/>
        </authorList>
    </citation>
    <scope>NUCLEOTIDE SEQUENCE</scope>
</reference>
<dbReference type="CDD" id="cd06581">
    <property type="entry name" value="TM_PBP1_LivM_like"/>
    <property type="match status" value="1"/>
</dbReference>